<sequence length="319" mass="33299">MTRAIAEAVLRLYPKAWRERYGEEVADLVASRPVRLRTVADLLTGAADAWLHRRRIPGARPLRLPLWATLVAASYALWMLWNPAVRDAAALSFPTDQATEVGWLFRAAMTCFAGAGAMALLAPWQLGIAARAAGKRAPYGAAARATGRRVLLTALAVAVPIVLVLLSYLSFGLDTAPPLPALGDAMVGGFFVPTLMTLVLPLPLAAASPVMASAVRASGKSLAVAAVMNAIGWMAVAALMAFGLWRVSPWFVPAVAASAVISSGIAALVAGAVLRRSPDDPVAAALQPVWPGLSSGTSTSSTISTTSRSGIGDPSKRKW</sequence>
<protein>
    <recommendedName>
        <fullName evidence="5">Integral membrane protein</fullName>
    </recommendedName>
</protein>
<dbReference type="Proteomes" id="UP001499843">
    <property type="component" value="Unassembled WGS sequence"/>
</dbReference>
<keyword evidence="2" id="KW-0812">Transmembrane</keyword>
<feature type="transmembrane region" description="Helical" evidence="2">
    <location>
        <begin position="62"/>
        <end position="81"/>
    </location>
</feature>
<evidence type="ECO:0008006" key="5">
    <source>
        <dbReference type="Google" id="ProtNLM"/>
    </source>
</evidence>
<feature type="region of interest" description="Disordered" evidence="1">
    <location>
        <begin position="293"/>
        <end position="319"/>
    </location>
</feature>
<name>A0ABN3C9T0_9ACTN</name>
<feature type="transmembrane region" description="Helical" evidence="2">
    <location>
        <begin position="190"/>
        <end position="210"/>
    </location>
</feature>
<keyword evidence="4" id="KW-1185">Reference proteome</keyword>
<comment type="caution">
    <text evidence="3">The sequence shown here is derived from an EMBL/GenBank/DDBJ whole genome shotgun (WGS) entry which is preliminary data.</text>
</comment>
<feature type="transmembrane region" description="Helical" evidence="2">
    <location>
        <begin position="222"/>
        <end position="245"/>
    </location>
</feature>
<proteinExistence type="predicted"/>
<keyword evidence="2" id="KW-0472">Membrane</keyword>
<evidence type="ECO:0000313" key="4">
    <source>
        <dbReference type="Proteomes" id="UP001499843"/>
    </source>
</evidence>
<gene>
    <name evidence="3" type="ORF">GCM10009850_011340</name>
</gene>
<evidence type="ECO:0000256" key="1">
    <source>
        <dbReference type="SAM" id="MobiDB-lite"/>
    </source>
</evidence>
<evidence type="ECO:0000256" key="2">
    <source>
        <dbReference type="SAM" id="Phobius"/>
    </source>
</evidence>
<feature type="compositionally biased region" description="Low complexity" evidence="1">
    <location>
        <begin position="294"/>
        <end position="312"/>
    </location>
</feature>
<reference evidence="3 4" key="1">
    <citation type="journal article" date="2019" name="Int. J. Syst. Evol. Microbiol.">
        <title>The Global Catalogue of Microorganisms (GCM) 10K type strain sequencing project: providing services to taxonomists for standard genome sequencing and annotation.</title>
        <authorList>
            <consortium name="The Broad Institute Genomics Platform"/>
            <consortium name="The Broad Institute Genome Sequencing Center for Infectious Disease"/>
            <person name="Wu L."/>
            <person name="Ma J."/>
        </authorList>
    </citation>
    <scope>NUCLEOTIDE SEQUENCE [LARGE SCALE GENOMIC DNA]</scope>
    <source>
        <strain evidence="3 4">JCM 16114</strain>
    </source>
</reference>
<evidence type="ECO:0000313" key="3">
    <source>
        <dbReference type="EMBL" id="GAA2205676.1"/>
    </source>
</evidence>
<accession>A0ABN3C9T0</accession>
<dbReference type="RefSeq" id="WP_344471179.1">
    <property type="nucleotide sequence ID" value="NZ_BAAAQX010000002.1"/>
</dbReference>
<organism evidence="3 4">
    <name type="scientific">Nonomuraea monospora</name>
    <dbReference type="NCBI Taxonomy" id="568818"/>
    <lineage>
        <taxon>Bacteria</taxon>
        <taxon>Bacillati</taxon>
        <taxon>Actinomycetota</taxon>
        <taxon>Actinomycetes</taxon>
        <taxon>Streptosporangiales</taxon>
        <taxon>Streptosporangiaceae</taxon>
        <taxon>Nonomuraea</taxon>
    </lineage>
</organism>
<keyword evidence="2" id="KW-1133">Transmembrane helix</keyword>
<feature type="transmembrane region" description="Helical" evidence="2">
    <location>
        <begin position="150"/>
        <end position="170"/>
    </location>
</feature>
<feature type="transmembrane region" description="Helical" evidence="2">
    <location>
        <begin position="101"/>
        <end position="129"/>
    </location>
</feature>
<feature type="transmembrane region" description="Helical" evidence="2">
    <location>
        <begin position="251"/>
        <end position="274"/>
    </location>
</feature>
<dbReference type="EMBL" id="BAAAQX010000002">
    <property type="protein sequence ID" value="GAA2205676.1"/>
    <property type="molecule type" value="Genomic_DNA"/>
</dbReference>